<dbReference type="Proteomes" id="UP000325433">
    <property type="component" value="Unassembled WGS sequence"/>
</dbReference>
<protein>
    <submittedName>
        <fullName evidence="1">Uncharacterized protein</fullName>
    </submittedName>
</protein>
<organism evidence="1 2">
    <name type="scientific">Aspergillus transmontanensis</name>
    <dbReference type="NCBI Taxonomy" id="1034304"/>
    <lineage>
        <taxon>Eukaryota</taxon>
        <taxon>Fungi</taxon>
        <taxon>Dikarya</taxon>
        <taxon>Ascomycota</taxon>
        <taxon>Pezizomycotina</taxon>
        <taxon>Eurotiomycetes</taxon>
        <taxon>Eurotiomycetidae</taxon>
        <taxon>Eurotiales</taxon>
        <taxon>Aspergillaceae</taxon>
        <taxon>Aspergillus</taxon>
        <taxon>Aspergillus subgen. Circumdati</taxon>
    </lineage>
</organism>
<dbReference type="AlphaFoldDB" id="A0A5N6VPF7"/>
<keyword evidence="2" id="KW-1185">Reference proteome</keyword>
<gene>
    <name evidence="1" type="ORF">BDV41DRAFT_549849</name>
</gene>
<reference evidence="2" key="1">
    <citation type="submission" date="2019-04" db="EMBL/GenBank/DDBJ databases">
        <title>Friends and foes A comparative genomics studyof 23 Aspergillus species from section Flavi.</title>
        <authorList>
            <consortium name="DOE Joint Genome Institute"/>
            <person name="Kjaerbolling I."/>
            <person name="Vesth T."/>
            <person name="Frisvad J.C."/>
            <person name="Nybo J.L."/>
            <person name="Theobald S."/>
            <person name="Kildgaard S."/>
            <person name="Isbrandt T."/>
            <person name="Kuo A."/>
            <person name="Sato A."/>
            <person name="Lyhne E.K."/>
            <person name="Kogle M.E."/>
            <person name="Wiebenga A."/>
            <person name="Kun R.S."/>
            <person name="Lubbers R.J."/>
            <person name="Makela M.R."/>
            <person name="Barry K."/>
            <person name="Chovatia M."/>
            <person name="Clum A."/>
            <person name="Daum C."/>
            <person name="Haridas S."/>
            <person name="He G."/>
            <person name="LaButti K."/>
            <person name="Lipzen A."/>
            <person name="Mondo S."/>
            <person name="Riley R."/>
            <person name="Salamov A."/>
            <person name="Simmons B.A."/>
            <person name="Magnuson J.K."/>
            <person name="Henrissat B."/>
            <person name="Mortensen U.H."/>
            <person name="Larsen T.O."/>
            <person name="Devries R.P."/>
            <person name="Grigoriev I.V."/>
            <person name="Machida M."/>
            <person name="Baker S.E."/>
            <person name="Andersen M.R."/>
        </authorList>
    </citation>
    <scope>NUCLEOTIDE SEQUENCE [LARGE SCALE GENOMIC DNA]</scope>
    <source>
        <strain evidence="2">CBS 130015</strain>
    </source>
</reference>
<evidence type="ECO:0000313" key="1">
    <source>
        <dbReference type="EMBL" id="KAE8308950.1"/>
    </source>
</evidence>
<evidence type="ECO:0000313" key="2">
    <source>
        <dbReference type="Proteomes" id="UP000325433"/>
    </source>
</evidence>
<sequence>MIFRGGECIIHKYSSFETFVITLREAQQVRLHSKVTFLFLPFFSLFIVLSCKSKDICEIGSTGTLSPINAGRVKPV</sequence>
<proteinExistence type="predicted"/>
<accession>A0A5N6VPF7</accession>
<dbReference type="EMBL" id="ML738375">
    <property type="protein sequence ID" value="KAE8308950.1"/>
    <property type="molecule type" value="Genomic_DNA"/>
</dbReference>
<name>A0A5N6VPF7_9EURO</name>